<keyword evidence="2" id="KW-0812">Transmembrane</keyword>
<reference evidence="3 4" key="1">
    <citation type="submission" date="2022-10" db="EMBL/GenBank/DDBJ databases">
        <title>Draft genome sequence of Streptomyces sp. YSPA8.</title>
        <authorList>
            <person name="Moriuchi R."/>
            <person name="Dohra H."/>
            <person name="Yamamura H."/>
            <person name="Kodani S."/>
        </authorList>
    </citation>
    <scope>NUCLEOTIDE SEQUENCE [LARGE SCALE GENOMIC DNA]</scope>
    <source>
        <strain evidence="3 4">YSPA8</strain>
    </source>
</reference>
<evidence type="ECO:0000313" key="3">
    <source>
        <dbReference type="EMBL" id="GLF98189.1"/>
    </source>
</evidence>
<protein>
    <submittedName>
        <fullName evidence="3">Uncharacterized protein</fullName>
    </submittedName>
</protein>
<accession>A0ABQ5P6J6</accession>
<evidence type="ECO:0000256" key="2">
    <source>
        <dbReference type="SAM" id="Phobius"/>
    </source>
</evidence>
<gene>
    <name evidence="3" type="ORF">SYYSPA8_27850</name>
</gene>
<dbReference type="RefSeq" id="WP_323450173.1">
    <property type="nucleotide sequence ID" value="NZ_BSBI01000013.1"/>
</dbReference>
<keyword evidence="2" id="KW-0472">Membrane</keyword>
<feature type="region of interest" description="Disordered" evidence="1">
    <location>
        <begin position="1"/>
        <end position="23"/>
    </location>
</feature>
<evidence type="ECO:0000313" key="4">
    <source>
        <dbReference type="Proteomes" id="UP001291653"/>
    </source>
</evidence>
<dbReference type="Proteomes" id="UP001291653">
    <property type="component" value="Unassembled WGS sequence"/>
</dbReference>
<comment type="caution">
    <text evidence="3">The sequence shown here is derived from an EMBL/GenBank/DDBJ whole genome shotgun (WGS) entry which is preliminary data.</text>
</comment>
<proteinExistence type="predicted"/>
<keyword evidence="4" id="KW-1185">Reference proteome</keyword>
<feature type="transmembrane region" description="Helical" evidence="2">
    <location>
        <begin position="30"/>
        <end position="55"/>
    </location>
</feature>
<evidence type="ECO:0000256" key="1">
    <source>
        <dbReference type="SAM" id="MobiDB-lite"/>
    </source>
</evidence>
<name>A0ABQ5P6J6_9ACTN</name>
<dbReference type="EMBL" id="BSBI01000013">
    <property type="protein sequence ID" value="GLF98189.1"/>
    <property type="molecule type" value="Genomic_DNA"/>
</dbReference>
<organism evidence="3 4">
    <name type="scientific">Streptomyces yaizuensis</name>
    <dbReference type="NCBI Taxonomy" id="2989713"/>
    <lineage>
        <taxon>Bacteria</taxon>
        <taxon>Bacillati</taxon>
        <taxon>Actinomycetota</taxon>
        <taxon>Actinomycetes</taxon>
        <taxon>Kitasatosporales</taxon>
        <taxon>Streptomycetaceae</taxon>
        <taxon>Streptomyces</taxon>
    </lineage>
</organism>
<keyword evidence="2" id="KW-1133">Transmembrane helix</keyword>
<sequence length="93" mass="9369">MSAADTGPTSSDSAPGEGGSPSFPELSRSAGVLIIVVALIATIASTIDVFVNGWLPAVAHIAWFIGVFLLFSLFLAALVTLVAGREPAPLSGS</sequence>
<feature type="transmembrane region" description="Helical" evidence="2">
    <location>
        <begin position="61"/>
        <end position="83"/>
    </location>
</feature>